<dbReference type="Gene3D" id="3.60.10.10">
    <property type="entry name" value="Endonuclease/exonuclease/phosphatase"/>
    <property type="match status" value="1"/>
</dbReference>
<reference evidence="1" key="1">
    <citation type="journal article" date="2022" name="bioRxiv">
        <title>Sequencing and chromosome-scale assembly of the giantPleurodeles waltlgenome.</title>
        <authorList>
            <person name="Brown T."/>
            <person name="Elewa A."/>
            <person name="Iarovenko S."/>
            <person name="Subramanian E."/>
            <person name="Araus A.J."/>
            <person name="Petzold A."/>
            <person name="Susuki M."/>
            <person name="Suzuki K.-i.T."/>
            <person name="Hayashi T."/>
            <person name="Toyoda A."/>
            <person name="Oliveira C."/>
            <person name="Osipova E."/>
            <person name="Leigh N.D."/>
            <person name="Simon A."/>
            <person name="Yun M.H."/>
        </authorList>
    </citation>
    <scope>NUCLEOTIDE SEQUENCE</scope>
    <source>
        <strain evidence="1">20211129_DDA</strain>
        <tissue evidence="1">Liver</tissue>
    </source>
</reference>
<evidence type="ECO:0008006" key="3">
    <source>
        <dbReference type="Google" id="ProtNLM"/>
    </source>
</evidence>
<evidence type="ECO:0000313" key="1">
    <source>
        <dbReference type="EMBL" id="KAJ1142818.1"/>
    </source>
</evidence>
<accession>A0AAV7QWJ1</accession>
<proteinExistence type="predicted"/>
<protein>
    <recommendedName>
        <fullName evidence="3">Reverse transcriptase</fullName>
    </recommendedName>
</protein>
<dbReference type="InterPro" id="IPR036691">
    <property type="entry name" value="Endo/exonu/phosph_ase_sf"/>
</dbReference>
<gene>
    <name evidence="1" type="ORF">NDU88_009131</name>
</gene>
<dbReference type="AlphaFoldDB" id="A0AAV7QWJ1"/>
<comment type="caution">
    <text evidence="1">The sequence shown here is derived from an EMBL/GenBank/DDBJ whole genome shotgun (WGS) entry which is preliminary data.</text>
</comment>
<name>A0AAV7QWJ1_PLEWA</name>
<keyword evidence="2" id="KW-1185">Reference proteome</keyword>
<evidence type="ECO:0000313" key="2">
    <source>
        <dbReference type="Proteomes" id="UP001066276"/>
    </source>
</evidence>
<sequence>MVIREEDEQWDVPQLVGRPISQLSHMALQIVAMVVAHGLSACNGGTNSDQERTPTFRRGHQRNVIVYILLDVQLWTDLVDMEVLNTTESDHRPLAVRLKGGKCVRSPNWGLSDLPEPSFSNNQRQVTWPRVLADREENAEIYQCFIRVLDEFEELHVDPNLFLQTHDLLFDKLKLIFSSEYRGSLRSGAKHPHWFNQDCRMAKWALVTAIRECNRADIKYARAMYKKAQRVARKERDDESWQKLLKALKLRDNHAFCAIISDGAGELGTLSRCNIAPDKWEEHFGALYPVSVNYKGDVSGSTPYQHTGSPLADLNIALGRRTLV</sequence>
<dbReference type="Proteomes" id="UP001066276">
    <property type="component" value="Chromosome 6"/>
</dbReference>
<dbReference type="EMBL" id="JANPWB010000010">
    <property type="protein sequence ID" value="KAJ1142818.1"/>
    <property type="molecule type" value="Genomic_DNA"/>
</dbReference>
<organism evidence="1 2">
    <name type="scientific">Pleurodeles waltl</name>
    <name type="common">Iberian ribbed newt</name>
    <dbReference type="NCBI Taxonomy" id="8319"/>
    <lineage>
        <taxon>Eukaryota</taxon>
        <taxon>Metazoa</taxon>
        <taxon>Chordata</taxon>
        <taxon>Craniata</taxon>
        <taxon>Vertebrata</taxon>
        <taxon>Euteleostomi</taxon>
        <taxon>Amphibia</taxon>
        <taxon>Batrachia</taxon>
        <taxon>Caudata</taxon>
        <taxon>Salamandroidea</taxon>
        <taxon>Salamandridae</taxon>
        <taxon>Pleurodelinae</taxon>
        <taxon>Pleurodeles</taxon>
    </lineage>
</organism>